<name>A0AAE0R3J3_9TELE</name>
<dbReference type="Proteomes" id="UP001274896">
    <property type="component" value="Unassembled WGS sequence"/>
</dbReference>
<comment type="caution">
    <text evidence="3">The sequence shown here is derived from an EMBL/GenBank/DDBJ whole genome shotgun (WGS) entry which is preliminary data.</text>
</comment>
<dbReference type="GO" id="GO:0030041">
    <property type="term" value="P:actin filament polymerization"/>
    <property type="evidence" value="ECO:0007669"/>
    <property type="project" value="TreeGrafter"/>
</dbReference>
<dbReference type="PANTHER" id="PTHR16768">
    <property type="entry name" value="DOWN REGULATED IN RENAL CARCINOMA 1/TU3A"/>
    <property type="match status" value="1"/>
</dbReference>
<gene>
    <name evidence="3" type="ORF">QTP70_028435</name>
</gene>
<evidence type="ECO:0000256" key="2">
    <source>
        <dbReference type="SAM" id="Coils"/>
    </source>
</evidence>
<keyword evidence="4" id="KW-1185">Reference proteome</keyword>
<accession>A0AAE0R3J3</accession>
<dbReference type="GO" id="GO:0045202">
    <property type="term" value="C:synapse"/>
    <property type="evidence" value="ECO:0007669"/>
    <property type="project" value="TreeGrafter"/>
</dbReference>
<dbReference type="GO" id="GO:0032956">
    <property type="term" value="P:regulation of actin cytoskeleton organization"/>
    <property type="evidence" value="ECO:0007669"/>
    <property type="project" value="TreeGrafter"/>
</dbReference>
<dbReference type="AlphaFoldDB" id="A0AAE0R3J3"/>
<feature type="coiled-coil region" evidence="2">
    <location>
        <begin position="49"/>
        <end position="76"/>
    </location>
</feature>
<dbReference type="Pfam" id="PF06625">
    <property type="entry name" value="DUF1151"/>
    <property type="match status" value="1"/>
</dbReference>
<dbReference type="EMBL" id="JAUCMX010000007">
    <property type="protein sequence ID" value="KAK3540246.1"/>
    <property type="molecule type" value="Genomic_DNA"/>
</dbReference>
<dbReference type="PANTHER" id="PTHR16768:SF4">
    <property type="entry name" value="PROTEIN FAM107B ISOFORM X1"/>
    <property type="match status" value="1"/>
</dbReference>
<reference evidence="3" key="1">
    <citation type="submission" date="2023-06" db="EMBL/GenBank/DDBJ databases">
        <title>Male Hemibagrus guttatus genome.</title>
        <authorList>
            <person name="Bian C."/>
        </authorList>
    </citation>
    <scope>NUCLEOTIDE SEQUENCE</scope>
    <source>
        <strain evidence="3">Male_cb2023</strain>
        <tissue evidence="3">Muscle</tissue>
    </source>
</reference>
<proteinExistence type="predicted"/>
<dbReference type="GO" id="GO:0043005">
    <property type="term" value="C:neuron projection"/>
    <property type="evidence" value="ECO:0007669"/>
    <property type="project" value="TreeGrafter"/>
</dbReference>
<evidence type="ECO:0000313" key="3">
    <source>
        <dbReference type="EMBL" id="KAK3540246.1"/>
    </source>
</evidence>
<sequence>MPGCVLCFDTFGEGRGLAVCCKPELQMVLERRKKEQTQREEGEQCRSPLEQVLLQRQQKQQEVMREKEQEEKVRHEIQLLEFIRVRQNLRKVHSALHKSSTS</sequence>
<keyword evidence="1 2" id="KW-0175">Coiled coil</keyword>
<dbReference type="GO" id="GO:0001725">
    <property type="term" value="C:stress fiber"/>
    <property type="evidence" value="ECO:0007669"/>
    <property type="project" value="TreeGrafter"/>
</dbReference>
<dbReference type="InterPro" id="IPR009533">
    <property type="entry name" value="FAM107"/>
</dbReference>
<dbReference type="GO" id="GO:0051017">
    <property type="term" value="P:actin filament bundle assembly"/>
    <property type="evidence" value="ECO:0007669"/>
    <property type="project" value="TreeGrafter"/>
</dbReference>
<evidence type="ECO:0000256" key="1">
    <source>
        <dbReference type="ARBA" id="ARBA00023054"/>
    </source>
</evidence>
<protein>
    <submittedName>
        <fullName evidence="3">Uncharacterized protein</fullName>
    </submittedName>
</protein>
<organism evidence="3 4">
    <name type="scientific">Hemibagrus guttatus</name>
    <dbReference type="NCBI Taxonomy" id="175788"/>
    <lineage>
        <taxon>Eukaryota</taxon>
        <taxon>Metazoa</taxon>
        <taxon>Chordata</taxon>
        <taxon>Craniata</taxon>
        <taxon>Vertebrata</taxon>
        <taxon>Euteleostomi</taxon>
        <taxon>Actinopterygii</taxon>
        <taxon>Neopterygii</taxon>
        <taxon>Teleostei</taxon>
        <taxon>Ostariophysi</taxon>
        <taxon>Siluriformes</taxon>
        <taxon>Bagridae</taxon>
        <taxon>Hemibagrus</taxon>
    </lineage>
</organism>
<evidence type="ECO:0000313" key="4">
    <source>
        <dbReference type="Proteomes" id="UP001274896"/>
    </source>
</evidence>